<dbReference type="SUPFAM" id="SSF51445">
    <property type="entry name" value="(Trans)glycosidases"/>
    <property type="match status" value="1"/>
</dbReference>
<feature type="domain" description="Glycosyl hydrolase-like 10" evidence="2">
    <location>
        <begin position="71"/>
        <end position="388"/>
    </location>
</feature>
<comment type="caution">
    <text evidence="3">The sequence shown here is derived from an EMBL/GenBank/DDBJ whole genome shotgun (WGS) entry which is preliminary data.</text>
</comment>
<reference evidence="3 4" key="1">
    <citation type="submission" date="2020-08" db="EMBL/GenBank/DDBJ databases">
        <title>Novel species isolated from subtropical streams in China.</title>
        <authorList>
            <person name="Lu H."/>
        </authorList>
    </citation>
    <scope>NUCLEOTIDE SEQUENCE [LARGE SCALE GENOMIC DNA]</scope>
    <source>
        <strain evidence="3 4">CCTCC AB 2015119</strain>
    </source>
</reference>
<keyword evidence="4" id="KW-1185">Reference proteome</keyword>
<dbReference type="EMBL" id="JACOFT010000003">
    <property type="protein sequence ID" value="MBC3811787.1"/>
    <property type="molecule type" value="Genomic_DNA"/>
</dbReference>
<dbReference type="InterPro" id="IPR003790">
    <property type="entry name" value="GHL10"/>
</dbReference>
<dbReference type="InterPro" id="IPR017853">
    <property type="entry name" value="GH"/>
</dbReference>
<accession>A0ABR6XFU8</accession>
<organism evidence="3 4">
    <name type="scientific">Undibacterium aquatile</name>
    <dbReference type="NCBI Taxonomy" id="1537398"/>
    <lineage>
        <taxon>Bacteria</taxon>
        <taxon>Pseudomonadati</taxon>
        <taxon>Pseudomonadota</taxon>
        <taxon>Betaproteobacteria</taxon>
        <taxon>Burkholderiales</taxon>
        <taxon>Oxalobacteraceae</taxon>
        <taxon>Undibacterium</taxon>
    </lineage>
</organism>
<dbReference type="Gene3D" id="3.20.20.80">
    <property type="entry name" value="Glycosidases"/>
    <property type="match status" value="1"/>
</dbReference>
<evidence type="ECO:0000259" key="2">
    <source>
        <dbReference type="Pfam" id="PF02638"/>
    </source>
</evidence>
<dbReference type="Proteomes" id="UP000637632">
    <property type="component" value="Unassembled WGS sequence"/>
</dbReference>
<keyword evidence="1" id="KW-0732">Signal</keyword>
<gene>
    <name evidence="3" type="ORF">H8K26_10070</name>
</gene>
<evidence type="ECO:0000313" key="3">
    <source>
        <dbReference type="EMBL" id="MBC3811787.1"/>
    </source>
</evidence>
<dbReference type="PANTHER" id="PTHR43405:SF1">
    <property type="entry name" value="GLYCOSYL HYDROLASE DIGH"/>
    <property type="match status" value="1"/>
</dbReference>
<name>A0ABR6XFU8_9BURK</name>
<evidence type="ECO:0000256" key="1">
    <source>
        <dbReference type="ARBA" id="ARBA00022729"/>
    </source>
</evidence>
<dbReference type="RefSeq" id="WP_190479238.1">
    <property type="nucleotide sequence ID" value="NZ_JACOFT010000003.1"/>
</dbReference>
<proteinExistence type="predicted"/>
<dbReference type="InterPro" id="IPR052177">
    <property type="entry name" value="Divisome_Glycosyl_Hydrolase"/>
</dbReference>
<dbReference type="Pfam" id="PF02638">
    <property type="entry name" value="GHL10"/>
    <property type="match status" value="1"/>
</dbReference>
<dbReference type="PANTHER" id="PTHR43405">
    <property type="entry name" value="GLYCOSYL HYDROLASE DIGH"/>
    <property type="match status" value="1"/>
</dbReference>
<sequence>MISLQASSSFFKSNHQDIVRALLAGVLIAVLSACSSPPVSVKTPPAPSAIIANAPPPSLPLSRETPPTPREFRATWVSTVANIDWPSRRDLSSDKQKAEIITILDNAVQMKLNAIVLQVRPAADAIYPSAIEPWSEFLTGEQGRPPSPYYDPLQFWIEQAHERGLELHAWFNPYRARTAQAKTIAAKNHISKTAPDAVKQYGDQLWMDPAEPIAMQQTLNVISDVVRRYDVDGVHIDDYFYPYPIKAANGSEVEFPDDKAWIKYLQSGGNLMRADWRRANVNHLVEAIYTTVHQEKSWVKFGISPFGIGRPDRLPAGIAGFSQYDKLYADVELWMAKGWFDYLAPQLYWPINQTPQAFKVLHDYWIAQNVQRRQIWPGLYTSRIDHSEKSWPAEEILNQIDAVRERGGNGHIHFSVISLNQNRKDIRKRLMAEKYTSQALIPAMPWLNSSNITAPQLQLSDDRKTLQVALADVANTKLLAIWKRTDQQWLFSVQPATKLSIDTSADPQAGAIRQITVMAISRSGQESQQASVQFP</sequence>
<evidence type="ECO:0000313" key="4">
    <source>
        <dbReference type="Proteomes" id="UP000637632"/>
    </source>
</evidence>
<protein>
    <submittedName>
        <fullName evidence="3">Family 10 glycosylhydrolase</fullName>
    </submittedName>
</protein>